<accession>A0A4Z0HAH9</accession>
<feature type="transmembrane region" description="Helical" evidence="1">
    <location>
        <begin position="21"/>
        <end position="39"/>
    </location>
</feature>
<proteinExistence type="predicted"/>
<dbReference type="OrthoDB" id="7276421at2"/>
<feature type="transmembrane region" description="Helical" evidence="1">
    <location>
        <begin position="78"/>
        <end position="96"/>
    </location>
</feature>
<gene>
    <name evidence="2" type="ORF">E4099_07060</name>
</gene>
<keyword evidence="1" id="KW-0812">Transmembrane</keyword>
<evidence type="ECO:0000256" key="1">
    <source>
        <dbReference type="SAM" id="Phobius"/>
    </source>
</evidence>
<name>A0A4Z0HAH9_9ACTN</name>
<evidence type="ECO:0008006" key="4">
    <source>
        <dbReference type="Google" id="ProtNLM"/>
    </source>
</evidence>
<dbReference type="AlphaFoldDB" id="A0A4Z0HAH9"/>
<keyword evidence="1" id="KW-1133">Transmembrane helix</keyword>
<feature type="transmembrane region" description="Helical" evidence="1">
    <location>
        <begin position="166"/>
        <end position="185"/>
    </location>
</feature>
<sequence>MSGEPLSTSVPKPARARGAGSALGWALTIVCNVVAPIVTYNQLTDAGWSEFTALLVSGLWPLLDIAVHLVWRRTVDEFAMISLAFLVLTGLVTLVGPHSARLMLVKDSAVTGLFGLLCLATLAAPRPLMFYFGRKFATDGSPESHAWWNGMWQFEGFRTTMRTITVAWGVGYLVEAGVRIGLSYALSTGAMVTVNSVLSYGVMGLLVVWTIWYSKRAQARGQARAAAAEAEALQAATENQPLSGTPERA</sequence>
<feature type="transmembrane region" description="Helical" evidence="1">
    <location>
        <begin position="197"/>
        <end position="214"/>
    </location>
</feature>
<feature type="transmembrane region" description="Helical" evidence="1">
    <location>
        <begin position="108"/>
        <end position="125"/>
    </location>
</feature>
<protein>
    <recommendedName>
        <fullName evidence="4">DUF3159 domain-containing protein</fullName>
    </recommendedName>
</protein>
<dbReference type="EMBL" id="SRID01000040">
    <property type="protein sequence ID" value="TGB15318.1"/>
    <property type="molecule type" value="Genomic_DNA"/>
</dbReference>
<keyword evidence="1" id="KW-0472">Membrane</keyword>
<evidence type="ECO:0000313" key="2">
    <source>
        <dbReference type="EMBL" id="TGB15318.1"/>
    </source>
</evidence>
<evidence type="ECO:0000313" key="3">
    <source>
        <dbReference type="Proteomes" id="UP000297948"/>
    </source>
</evidence>
<dbReference type="NCBIfam" id="NF041646">
    <property type="entry name" value="VC0807_fam"/>
    <property type="match status" value="1"/>
</dbReference>
<dbReference type="Proteomes" id="UP000297948">
    <property type="component" value="Unassembled WGS sequence"/>
</dbReference>
<organism evidence="2 3">
    <name type="scientific">Streptomyces palmae</name>
    <dbReference type="NCBI Taxonomy" id="1701085"/>
    <lineage>
        <taxon>Bacteria</taxon>
        <taxon>Bacillati</taxon>
        <taxon>Actinomycetota</taxon>
        <taxon>Actinomycetes</taxon>
        <taxon>Kitasatosporales</taxon>
        <taxon>Streptomycetaceae</taxon>
        <taxon>Streptomyces</taxon>
    </lineage>
</organism>
<reference evidence="2 3" key="1">
    <citation type="submission" date="2019-03" db="EMBL/GenBank/DDBJ databases">
        <authorList>
            <person name="Gonzalez-Pimentel J.L."/>
        </authorList>
    </citation>
    <scope>NUCLEOTIDE SEQUENCE [LARGE SCALE GENOMIC DNA]</scope>
    <source>
        <strain evidence="2 3">JCM 31289</strain>
    </source>
</reference>
<keyword evidence="3" id="KW-1185">Reference proteome</keyword>
<feature type="transmembrane region" description="Helical" evidence="1">
    <location>
        <begin position="51"/>
        <end position="71"/>
    </location>
</feature>
<comment type="caution">
    <text evidence="2">The sequence shown here is derived from an EMBL/GenBank/DDBJ whole genome shotgun (WGS) entry which is preliminary data.</text>
</comment>